<name>A0ABP2Z594_9GAMM</name>
<accession>A0ABP2Z594</accession>
<feature type="compositionally biased region" description="Basic and acidic residues" evidence="1">
    <location>
        <begin position="71"/>
        <end position="93"/>
    </location>
</feature>
<sequence>MANNPAFHALDWVKSINQSYMGFTMKKHWILLAVLANLSLTACSNIDFRFEDTSEKQADPNQPISDPMVQDNERRVRDAREDGKLEPKDPIKF</sequence>
<reference evidence="2 3" key="1">
    <citation type="journal article" date="2013" name="Genome Announc.">
        <title>Draft Genome Sequence of Shewanella decolorationis S12, a Dye-Degrading Bacterium Isolated from a Wastewater Treatment Plant.</title>
        <authorList>
            <person name="Xu M."/>
            <person name="Fang Y."/>
            <person name="Liu J."/>
            <person name="Chen X."/>
            <person name="Sun G."/>
            <person name="Guo J."/>
            <person name="Hua Z."/>
            <person name="Tu Q."/>
            <person name="Wu L."/>
            <person name="Zhou J."/>
            <person name="Liu X."/>
        </authorList>
    </citation>
    <scope>NUCLEOTIDE SEQUENCE [LARGE SCALE GENOMIC DNA]</scope>
    <source>
        <strain evidence="2 3">S12</strain>
    </source>
</reference>
<proteinExistence type="predicted"/>
<organism evidence="2 3">
    <name type="scientific">Shewanella decolorationis S12</name>
    <dbReference type="NCBI Taxonomy" id="1353536"/>
    <lineage>
        <taxon>Bacteria</taxon>
        <taxon>Pseudomonadati</taxon>
        <taxon>Pseudomonadota</taxon>
        <taxon>Gammaproteobacteria</taxon>
        <taxon>Alteromonadales</taxon>
        <taxon>Shewanellaceae</taxon>
        <taxon>Shewanella</taxon>
    </lineage>
</organism>
<comment type="caution">
    <text evidence="2">The sequence shown here is derived from an EMBL/GenBank/DDBJ whole genome shotgun (WGS) entry which is preliminary data.</text>
</comment>
<dbReference type="Proteomes" id="UP000017548">
    <property type="component" value="Unassembled WGS sequence"/>
</dbReference>
<evidence type="ECO:0000313" key="3">
    <source>
        <dbReference type="Proteomes" id="UP000017548"/>
    </source>
</evidence>
<gene>
    <name evidence="2" type="ORF">SHD_1463</name>
</gene>
<keyword evidence="3" id="KW-1185">Reference proteome</keyword>
<dbReference type="EMBL" id="AXZL01000058">
    <property type="protein sequence ID" value="ESE41928.1"/>
    <property type="molecule type" value="Genomic_DNA"/>
</dbReference>
<dbReference type="RefSeq" id="WP_023266533.1">
    <property type="nucleotide sequence ID" value="NZ_AXZL01000058.1"/>
</dbReference>
<evidence type="ECO:0000256" key="1">
    <source>
        <dbReference type="SAM" id="MobiDB-lite"/>
    </source>
</evidence>
<evidence type="ECO:0000313" key="2">
    <source>
        <dbReference type="EMBL" id="ESE41928.1"/>
    </source>
</evidence>
<protein>
    <recommendedName>
        <fullName evidence="4">Lipoprotein</fullName>
    </recommendedName>
</protein>
<evidence type="ECO:0008006" key="4">
    <source>
        <dbReference type="Google" id="ProtNLM"/>
    </source>
</evidence>
<feature type="region of interest" description="Disordered" evidence="1">
    <location>
        <begin position="53"/>
        <end position="93"/>
    </location>
</feature>